<sequence>MALLKFSTGRLCSSTGSCLGNALAPSARAAPHNLKVSHTLGTRQFSLFGEVISHARLLVQCTLSASPSRTFHGERGTAKRCPKVSVPGCIDFECQLSNICRGFPLVLSLRCSTRAGFLIINGASFLPTGALVPEGPEGLHNQLIYHGPHMNQSHLAEHVIGRIPPNSPLDDVAHLEAVFFSAAHCFDGSPKTWFGHTPVHTVKPELADRIAAMVSTFGVDDALAEYMEWMAHAVDKLEREAWLKISKRVLPRVRKL</sequence>
<gene>
    <name evidence="1" type="ORF">JKF63_04977</name>
</gene>
<dbReference type="EMBL" id="JAFJZO010000021">
    <property type="protein sequence ID" value="KAG5505642.1"/>
    <property type="molecule type" value="Genomic_DNA"/>
</dbReference>
<proteinExistence type="predicted"/>
<dbReference type="InterPro" id="IPR036561">
    <property type="entry name" value="MAM33_sf"/>
</dbReference>
<evidence type="ECO:0000313" key="2">
    <source>
        <dbReference type="Proteomes" id="UP000674318"/>
    </source>
</evidence>
<protein>
    <submittedName>
        <fullName evidence="1">Uncharacterized protein</fullName>
    </submittedName>
</protein>
<dbReference type="GeneID" id="94291024"/>
<dbReference type="SUPFAM" id="SSF54529">
    <property type="entry name" value="Mitochondrial glycoprotein MAM33-like"/>
    <property type="match status" value="1"/>
</dbReference>
<accession>A0A836LCS6</accession>
<dbReference type="KEGG" id="phet:94291024"/>
<name>A0A836LCS6_9TRYP</name>
<dbReference type="OrthoDB" id="258061at2759"/>
<comment type="caution">
    <text evidence="1">The sequence shown here is derived from an EMBL/GenBank/DDBJ whole genome shotgun (WGS) entry which is preliminary data.</text>
</comment>
<reference evidence="1 2" key="1">
    <citation type="submission" date="2021-02" db="EMBL/GenBank/DDBJ databases">
        <title>Porcisia hertigi Genome sequencing and assembly.</title>
        <authorList>
            <person name="Almutairi H."/>
            <person name="Gatherer D."/>
        </authorList>
    </citation>
    <scope>NUCLEOTIDE SEQUENCE [LARGE SCALE GENOMIC DNA]</scope>
    <source>
        <strain evidence="1 2">C119</strain>
    </source>
</reference>
<evidence type="ECO:0000313" key="1">
    <source>
        <dbReference type="EMBL" id="KAG5505642.1"/>
    </source>
</evidence>
<keyword evidence="2" id="KW-1185">Reference proteome</keyword>
<dbReference type="Proteomes" id="UP000674318">
    <property type="component" value="Chromosome 21"/>
</dbReference>
<organism evidence="1 2">
    <name type="scientific">Porcisia hertigi</name>
    <dbReference type="NCBI Taxonomy" id="2761500"/>
    <lineage>
        <taxon>Eukaryota</taxon>
        <taxon>Discoba</taxon>
        <taxon>Euglenozoa</taxon>
        <taxon>Kinetoplastea</taxon>
        <taxon>Metakinetoplastina</taxon>
        <taxon>Trypanosomatida</taxon>
        <taxon>Trypanosomatidae</taxon>
        <taxon>Leishmaniinae</taxon>
        <taxon>Porcisia</taxon>
    </lineage>
</organism>
<dbReference type="AlphaFoldDB" id="A0A836LCS6"/>
<dbReference type="RefSeq" id="XP_067757310.1">
    <property type="nucleotide sequence ID" value="XM_067900947.1"/>
</dbReference>